<dbReference type="PANTHER" id="PTHR31175">
    <property type="entry name" value="AUXIN-RESPONSIVE FAMILY PROTEIN"/>
    <property type="match status" value="1"/>
</dbReference>
<dbReference type="GO" id="GO:0009733">
    <property type="term" value="P:response to auxin"/>
    <property type="evidence" value="ECO:0007669"/>
    <property type="project" value="InterPro"/>
</dbReference>
<sequence>MDHGGCFSSKNTRQKSARQYRRAVKLAKNKQQIRTMIHSRKLAQLARKLQQRMIASSGGARHTAGTTGDCCSTASSSSLAGKGRCAVYTADGARFEVPLPYLGTPLIGELLTMSQEEFGFASDDGRITLPCDASVMEYVMCLLNREASEEVERAFLTSMARPCHYAGSQQSVVPAPRVPPLVNPARPPGRSLGKIAGGVGCDIDAHTLWHEIAMELKNAFSTSTEAFLLSKHITYSITMASHGNVIFPSLVKPNSSCDILRSSPKTIVPRYRNGTSNRMLSARQDVSIELSNAFTTSAEAFLLSKHMAYSISSASQGSTILPSLVKPNSSWDILKSSLKTAVPRYTNGTSNRLPSAVYMTQWPLTATEVEHSSVSRWQGATMELSNAFSTSAEAFLLSKHMAYAITAASQGNMILPSLVKPNSSWDILRSSLKTAVPRYANGTSNRLPSAVYMTQWPLPATDVQHSSFSLAFIVSLFLPSAAILCHFLATHDILHNPSITRQCDPSIGCEAKLLLRHPEELCEDRRGEERQRDLEPPPIGSVHDAMALHCHRTAAFIGCFGCRPYIFRSSPKTDVPRYSNGTSNRVPSVVYTAQWPLPARDAVLQQLHMTYSITDASHGNVILPSSLAKPNSS</sequence>
<dbReference type="AlphaFoldDB" id="A0A0E0M446"/>
<proteinExistence type="inferred from homology"/>
<reference evidence="2" key="2">
    <citation type="submission" date="2018-05" db="EMBL/GenBank/DDBJ databases">
        <title>OpunRS2 (Oryza punctata Reference Sequence Version 2).</title>
        <authorList>
            <person name="Zhang J."/>
            <person name="Kudrna D."/>
            <person name="Lee S."/>
            <person name="Talag J."/>
            <person name="Welchert J."/>
            <person name="Wing R.A."/>
        </authorList>
    </citation>
    <scope>NUCLEOTIDE SEQUENCE [LARGE SCALE GENOMIC DNA]</scope>
</reference>
<dbReference type="PANTHER" id="PTHR31175:SF94">
    <property type="entry name" value="OS09G0547000 PROTEIN"/>
    <property type="match status" value="1"/>
</dbReference>
<name>A0A0E0M446_ORYPU</name>
<keyword evidence="3" id="KW-1185">Reference proteome</keyword>
<dbReference type="Pfam" id="PF02519">
    <property type="entry name" value="Auxin_inducible"/>
    <property type="match status" value="1"/>
</dbReference>
<dbReference type="InterPro" id="IPR003676">
    <property type="entry name" value="SAUR_fam"/>
</dbReference>
<dbReference type="Gramene" id="OPUNC09G16920.1">
    <property type="protein sequence ID" value="OPUNC09G16920.1"/>
    <property type="gene ID" value="OPUNC09G16920"/>
</dbReference>
<accession>A0A0E0M446</accession>
<evidence type="ECO:0000313" key="3">
    <source>
        <dbReference type="Proteomes" id="UP000026962"/>
    </source>
</evidence>
<reference evidence="2" key="1">
    <citation type="submission" date="2015-04" db="UniProtKB">
        <authorList>
            <consortium name="EnsemblPlants"/>
        </authorList>
    </citation>
    <scope>IDENTIFICATION</scope>
</reference>
<dbReference type="Proteomes" id="UP000026962">
    <property type="component" value="Chromosome 9"/>
</dbReference>
<comment type="similarity">
    <text evidence="1">Belongs to the ARG7 family.</text>
</comment>
<evidence type="ECO:0000256" key="1">
    <source>
        <dbReference type="ARBA" id="ARBA00006974"/>
    </source>
</evidence>
<protein>
    <submittedName>
        <fullName evidence="2">Pectinesterase</fullName>
    </submittedName>
</protein>
<evidence type="ECO:0000313" key="2">
    <source>
        <dbReference type="EnsemblPlants" id="OPUNC09G16920.1"/>
    </source>
</evidence>
<dbReference type="HOGENOM" id="CLU_432384_0_0_1"/>
<dbReference type="EnsemblPlants" id="OPUNC09G16920.1">
    <property type="protein sequence ID" value="OPUNC09G16920.1"/>
    <property type="gene ID" value="OPUNC09G16920"/>
</dbReference>
<organism evidence="2">
    <name type="scientific">Oryza punctata</name>
    <name type="common">Red rice</name>
    <dbReference type="NCBI Taxonomy" id="4537"/>
    <lineage>
        <taxon>Eukaryota</taxon>
        <taxon>Viridiplantae</taxon>
        <taxon>Streptophyta</taxon>
        <taxon>Embryophyta</taxon>
        <taxon>Tracheophyta</taxon>
        <taxon>Spermatophyta</taxon>
        <taxon>Magnoliopsida</taxon>
        <taxon>Liliopsida</taxon>
        <taxon>Poales</taxon>
        <taxon>Poaceae</taxon>
        <taxon>BOP clade</taxon>
        <taxon>Oryzoideae</taxon>
        <taxon>Oryzeae</taxon>
        <taxon>Oryzinae</taxon>
        <taxon>Oryza</taxon>
    </lineage>
</organism>